<organism evidence="1 2">
    <name type="scientific">Pyrus ussuriensis x Pyrus communis</name>
    <dbReference type="NCBI Taxonomy" id="2448454"/>
    <lineage>
        <taxon>Eukaryota</taxon>
        <taxon>Viridiplantae</taxon>
        <taxon>Streptophyta</taxon>
        <taxon>Embryophyta</taxon>
        <taxon>Tracheophyta</taxon>
        <taxon>Spermatophyta</taxon>
        <taxon>Magnoliopsida</taxon>
        <taxon>eudicotyledons</taxon>
        <taxon>Gunneridae</taxon>
        <taxon>Pentapetalae</taxon>
        <taxon>rosids</taxon>
        <taxon>fabids</taxon>
        <taxon>Rosales</taxon>
        <taxon>Rosaceae</taxon>
        <taxon>Amygdaloideae</taxon>
        <taxon>Maleae</taxon>
        <taxon>Pyrus</taxon>
    </lineage>
</organism>
<dbReference type="AlphaFoldDB" id="A0A5N5GYN1"/>
<name>A0A5N5GYN1_9ROSA</name>
<comment type="caution">
    <text evidence="1">The sequence shown here is derived from an EMBL/GenBank/DDBJ whole genome shotgun (WGS) entry which is preliminary data.</text>
</comment>
<dbReference type="Proteomes" id="UP000327157">
    <property type="component" value="Unassembled WGS sequence"/>
</dbReference>
<gene>
    <name evidence="1" type="ORF">D8674_039633</name>
</gene>
<accession>A0A5N5GYN1</accession>
<dbReference type="PANTHER" id="PTHR47481">
    <property type="match status" value="1"/>
</dbReference>
<evidence type="ECO:0000313" key="1">
    <source>
        <dbReference type="EMBL" id="KAB2620217.1"/>
    </source>
</evidence>
<dbReference type="OrthoDB" id="913984at2759"/>
<reference evidence="1 2" key="1">
    <citation type="submission" date="2019-09" db="EMBL/GenBank/DDBJ databases">
        <authorList>
            <person name="Ou C."/>
        </authorList>
    </citation>
    <scope>NUCLEOTIDE SEQUENCE [LARGE SCALE GENOMIC DNA]</scope>
    <source>
        <strain evidence="1">S2</strain>
        <tissue evidence="1">Leaf</tissue>
    </source>
</reference>
<dbReference type="EMBL" id="SMOL01000353">
    <property type="protein sequence ID" value="KAB2620217.1"/>
    <property type="molecule type" value="Genomic_DNA"/>
</dbReference>
<evidence type="ECO:0008006" key="3">
    <source>
        <dbReference type="Google" id="ProtNLM"/>
    </source>
</evidence>
<reference evidence="1 2" key="2">
    <citation type="submission" date="2019-11" db="EMBL/GenBank/DDBJ databases">
        <title>A de novo genome assembly of a pear dwarfing rootstock.</title>
        <authorList>
            <person name="Wang F."/>
            <person name="Wang J."/>
            <person name="Li S."/>
            <person name="Zhang Y."/>
            <person name="Fang M."/>
            <person name="Ma L."/>
            <person name="Zhao Y."/>
            <person name="Jiang S."/>
        </authorList>
    </citation>
    <scope>NUCLEOTIDE SEQUENCE [LARGE SCALE GENOMIC DNA]</scope>
    <source>
        <strain evidence="1">S2</strain>
        <tissue evidence="1">Leaf</tissue>
    </source>
</reference>
<protein>
    <recommendedName>
        <fullName evidence="3">Retrotransposon Copia-like N-terminal domain-containing protein</fullName>
    </recommendedName>
</protein>
<sequence length="206" mass="22779">MATSPVKVENLLGMITIKLKDDNFAKWAFQFKSVLKGNKLFGHFDGTIACPSKFVVRSEGGVTSDLSDAYLEWESTDMALMSLLLATLSDEAIEYVLGCVTAYEAWSNLVDRFASVSKSRVNHLKTELHTIQKGGDSIDRYLLRLKNIREQLTAAGEFISDNDVIIAGLAGLPKEYAIIRTVILARESSISVKEFRALLLGAEKEI</sequence>
<proteinExistence type="predicted"/>
<keyword evidence="2" id="KW-1185">Reference proteome</keyword>
<dbReference type="Pfam" id="PF14223">
    <property type="entry name" value="Retrotran_gag_2"/>
    <property type="match status" value="1"/>
</dbReference>
<evidence type="ECO:0000313" key="2">
    <source>
        <dbReference type="Proteomes" id="UP000327157"/>
    </source>
</evidence>
<dbReference type="PANTHER" id="PTHR47481:SF22">
    <property type="entry name" value="RETROTRANSPOSON GAG DOMAIN-CONTAINING PROTEIN"/>
    <property type="match status" value="1"/>
</dbReference>